<feature type="domain" description="G-protein coupled receptors family 3 profile" evidence="15">
    <location>
        <begin position="450"/>
        <end position="712"/>
    </location>
</feature>
<dbReference type="CDD" id="cd06366">
    <property type="entry name" value="PBP1_GABAb_receptor"/>
    <property type="match status" value="1"/>
</dbReference>
<feature type="transmembrane region" description="Helical" evidence="14">
    <location>
        <begin position="450"/>
        <end position="471"/>
    </location>
</feature>
<evidence type="ECO:0000256" key="6">
    <source>
        <dbReference type="ARBA" id="ARBA00023040"/>
    </source>
</evidence>
<evidence type="ECO:0000256" key="12">
    <source>
        <dbReference type="SAM" id="Coils"/>
    </source>
</evidence>
<dbReference type="GO" id="GO:0038039">
    <property type="term" value="C:G protein-coupled receptor heterodimeric complex"/>
    <property type="evidence" value="ECO:0007669"/>
    <property type="project" value="TreeGrafter"/>
</dbReference>
<keyword evidence="2" id="KW-1003">Cell membrane</keyword>
<feature type="transmembrane region" description="Helical" evidence="14">
    <location>
        <begin position="565"/>
        <end position="586"/>
    </location>
</feature>
<keyword evidence="12" id="KW-0175">Coiled coil</keyword>
<dbReference type="PROSITE" id="PS00981">
    <property type="entry name" value="G_PROTEIN_RECEP_F3_3"/>
    <property type="match status" value="1"/>
</dbReference>
<dbReference type="GO" id="GO:0004965">
    <property type="term" value="F:G protein-coupled GABA receptor activity"/>
    <property type="evidence" value="ECO:0007669"/>
    <property type="project" value="InterPro"/>
</dbReference>
<evidence type="ECO:0000259" key="15">
    <source>
        <dbReference type="PROSITE" id="PS50259"/>
    </source>
</evidence>
<evidence type="ECO:0000256" key="3">
    <source>
        <dbReference type="ARBA" id="ARBA00022692"/>
    </source>
</evidence>
<evidence type="ECO:0000256" key="8">
    <source>
        <dbReference type="ARBA" id="ARBA00023170"/>
    </source>
</evidence>
<dbReference type="Pfam" id="PF00003">
    <property type="entry name" value="7tm_3"/>
    <property type="match status" value="1"/>
</dbReference>
<keyword evidence="10" id="KW-0807">Transducer</keyword>
<dbReference type="Pfam" id="PF01094">
    <property type="entry name" value="ANF_receptor"/>
    <property type="match status" value="1"/>
</dbReference>
<dbReference type="InterPro" id="IPR017979">
    <property type="entry name" value="GPCR_3_CS"/>
</dbReference>
<keyword evidence="5 14" id="KW-1133">Transmembrane helix</keyword>
<keyword evidence="9" id="KW-0325">Glycoprotein</keyword>
<dbReference type="InterPro" id="IPR000337">
    <property type="entry name" value="GPCR_3"/>
</dbReference>
<reference evidence="16 17" key="1">
    <citation type="submission" date="2022-05" db="EMBL/GenBank/DDBJ databases">
        <authorList>
            <consortium name="Genoscope - CEA"/>
            <person name="William W."/>
        </authorList>
    </citation>
    <scope>NUCLEOTIDE SEQUENCE [LARGE SCALE GENOMIC DNA]</scope>
</reference>
<evidence type="ECO:0000256" key="10">
    <source>
        <dbReference type="ARBA" id="ARBA00023224"/>
    </source>
</evidence>
<feature type="transmembrane region" description="Helical" evidence="14">
    <location>
        <begin position="664"/>
        <end position="681"/>
    </location>
</feature>
<keyword evidence="8" id="KW-0675">Receptor</keyword>
<comment type="caution">
    <text evidence="16">The sequence shown here is derived from an EMBL/GenBank/DDBJ whole genome shotgun (WGS) entry which is preliminary data.</text>
</comment>
<evidence type="ECO:0000313" key="16">
    <source>
        <dbReference type="EMBL" id="CAH3118503.1"/>
    </source>
</evidence>
<dbReference type="GO" id="GO:0007214">
    <property type="term" value="P:gamma-aminobutyric acid signaling pathway"/>
    <property type="evidence" value="ECO:0007669"/>
    <property type="project" value="TreeGrafter"/>
</dbReference>
<organism evidence="16 17">
    <name type="scientific">Pocillopora meandrina</name>
    <dbReference type="NCBI Taxonomy" id="46732"/>
    <lineage>
        <taxon>Eukaryota</taxon>
        <taxon>Metazoa</taxon>
        <taxon>Cnidaria</taxon>
        <taxon>Anthozoa</taxon>
        <taxon>Hexacorallia</taxon>
        <taxon>Scleractinia</taxon>
        <taxon>Astrocoeniina</taxon>
        <taxon>Pocilloporidae</taxon>
        <taxon>Pocillopora</taxon>
    </lineage>
</organism>
<sequence length="801" mass="90478">MSFYGHVLPLYILVNNLPHVSAKTPLYVGAFFPLTSEHNDGWTGGKGILPAAQMALDHVNKAGVLKDYELRMIWNDTKGSPGWAEHILFEFLHKQPRKIVFLGAGFSSCSTVVAALAGLDQWAIPQISYSSTSPELSDKKNYPYFYRTIPDDTSLNEPRIALLKTFKWSHVGTIFQEEEIHRTAVTDLHTLFLENGIVKLSSESFREDAHAQVENMKKRGARIILANFFGKGARQVFCEAYKLRMYGAKYVWILLGYIEKNWWLFNDSSITCTSQQLFEAMDGHLATDYLWSTGSEAKTVYGKTVKDFQVEYEAEVPLESRDVHRGYAYDAVWAVALALNRTIPQLSPTMRLDNVPYGNKSLSVALTKALRGTNFSGVTGPVGFTSEGNRAGDTQIVQMKDGRYVTVGLYRINTGDITWDDYESITWKGGSPPRDKTKLVYELMSVSVPLFTFMAVLTSLAIIISLFFLWFNITKRNVRFIKMSSPNLNNSVLLGCTLSYISVFLFGLDGGFISSGYEMICASRAWTLSLGFSLAYGAMFSKTWRVHLIFTNKKLKRKVVKDRHLFAVVCLLVTADVIYLTVWQLMDPMTRIVREFVKESLDSDLDITLVKQLELCESRLTYRWLGVLCGYKGLLLLFGAFLAWETRNVSIPALNDSKYIGMSVYNVFILCVIGAPISLAMREEPDASFSIISVCIIICTSITLCLVFIPKVLEMKRARLVGEELCRTFTTNNLIIETNNTMPTMDIETERQLMELKRKMAEKDKEIRELRLRLMNSPSGGKQSHKIQKSSTEDITPIDKA</sequence>
<keyword evidence="6" id="KW-0297">G-protein coupled receptor</keyword>
<dbReference type="FunFam" id="3.40.50.2300:FF:000063">
    <property type="entry name" value="Gamma-aminobutyric acid type B receptor subunit"/>
    <property type="match status" value="1"/>
</dbReference>
<dbReference type="Gene3D" id="3.40.50.2300">
    <property type="match status" value="2"/>
</dbReference>
<evidence type="ECO:0000256" key="5">
    <source>
        <dbReference type="ARBA" id="ARBA00022989"/>
    </source>
</evidence>
<dbReference type="EMBL" id="CALNXJ010000016">
    <property type="protein sequence ID" value="CAH3118503.1"/>
    <property type="molecule type" value="Genomic_DNA"/>
</dbReference>
<evidence type="ECO:0000256" key="7">
    <source>
        <dbReference type="ARBA" id="ARBA00023136"/>
    </source>
</evidence>
<feature type="transmembrane region" description="Helical" evidence="14">
    <location>
        <begin position="525"/>
        <end position="544"/>
    </location>
</feature>
<evidence type="ECO:0000256" key="9">
    <source>
        <dbReference type="ARBA" id="ARBA00023180"/>
    </source>
</evidence>
<dbReference type="Proteomes" id="UP001159428">
    <property type="component" value="Unassembled WGS sequence"/>
</dbReference>
<name>A0AAU9WM17_9CNID</name>
<feature type="coiled-coil region" evidence="12">
    <location>
        <begin position="746"/>
        <end position="773"/>
    </location>
</feature>
<dbReference type="InterPro" id="IPR028082">
    <property type="entry name" value="Peripla_BP_I"/>
</dbReference>
<dbReference type="PROSITE" id="PS50259">
    <property type="entry name" value="G_PROTEIN_RECEP_F3_4"/>
    <property type="match status" value="1"/>
</dbReference>
<keyword evidence="3 14" id="KW-0812">Transmembrane</keyword>
<feature type="transmembrane region" description="Helical" evidence="14">
    <location>
        <begin position="624"/>
        <end position="644"/>
    </location>
</feature>
<protein>
    <recommendedName>
        <fullName evidence="11">Gamma-aminobutyric acid type B receptor subunit 2</fullName>
    </recommendedName>
</protein>
<comment type="subcellular location">
    <subcellularLocation>
        <location evidence="1">Cell membrane</location>
        <topology evidence="1">Multi-pass membrane protein</topology>
    </subcellularLocation>
</comment>
<dbReference type="PRINTS" id="PR00248">
    <property type="entry name" value="GPCRMGR"/>
</dbReference>
<dbReference type="InterPro" id="IPR017978">
    <property type="entry name" value="GPCR_3_C"/>
</dbReference>
<keyword evidence="7 14" id="KW-0472">Membrane</keyword>
<dbReference type="InterPro" id="IPR001828">
    <property type="entry name" value="ANF_lig-bd_rcpt"/>
</dbReference>
<proteinExistence type="predicted"/>
<evidence type="ECO:0000256" key="11">
    <source>
        <dbReference type="ARBA" id="ARBA00073785"/>
    </source>
</evidence>
<dbReference type="SUPFAM" id="SSF53822">
    <property type="entry name" value="Periplasmic binding protein-like I"/>
    <property type="match status" value="1"/>
</dbReference>
<feature type="transmembrane region" description="Helical" evidence="14">
    <location>
        <begin position="687"/>
        <end position="709"/>
    </location>
</feature>
<evidence type="ECO:0000256" key="14">
    <source>
        <dbReference type="SAM" id="Phobius"/>
    </source>
</evidence>
<accession>A0AAU9WM17</accession>
<dbReference type="PRINTS" id="PR01176">
    <property type="entry name" value="GABABRECEPTR"/>
</dbReference>
<evidence type="ECO:0000256" key="2">
    <source>
        <dbReference type="ARBA" id="ARBA00022475"/>
    </source>
</evidence>
<evidence type="ECO:0000313" key="17">
    <source>
        <dbReference type="Proteomes" id="UP001159428"/>
    </source>
</evidence>
<feature type="transmembrane region" description="Helical" evidence="14">
    <location>
        <begin position="492"/>
        <end position="513"/>
    </location>
</feature>
<dbReference type="PANTHER" id="PTHR10519:SF20">
    <property type="entry name" value="G-PROTEIN COUPLED RECEPTOR 156-RELATED"/>
    <property type="match status" value="1"/>
</dbReference>
<keyword evidence="4" id="KW-0732">Signal</keyword>
<dbReference type="AlphaFoldDB" id="A0AAU9WM17"/>
<evidence type="ECO:0000256" key="13">
    <source>
        <dbReference type="SAM" id="MobiDB-lite"/>
    </source>
</evidence>
<evidence type="ECO:0000256" key="4">
    <source>
        <dbReference type="ARBA" id="ARBA00022729"/>
    </source>
</evidence>
<evidence type="ECO:0000256" key="1">
    <source>
        <dbReference type="ARBA" id="ARBA00004651"/>
    </source>
</evidence>
<dbReference type="PRINTS" id="PR01177">
    <property type="entry name" value="GABAB1RECPTR"/>
</dbReference>
<dbReference type="PANTHER" id="PTHR10519">
    <property type="entry name" value="GABA-B RECEPTOR"/>
    <property type="match status" value="1"/>
</dbReference>
<gene>
    <name evidence="16" type="ORF">PMEA_00007364</name>
</gene>
<feature type="region of interest" description="Disordered" evidence="13">
    <location>
        <begin position="773"/>
        <end position="801"/>
    </location>
</feature>
<dbReference type="InterPro" id="IPR002455">
    <property type="entry name" value="GPCR3_GABA-B"/>
</dbReference>
<keyword evidence="17" id="KW-1185">Reference proteome</keyword>